<comment type="caution">
    <text evidence="7">The sequence shown here is derived from an EMBL/GenBank/DDBJ whole genome shotgun (WGS) entry which is preliminary data.</text>
</comment>
<dbReference type="InterPro" id="IPR041575">
    <property type="entry name" value="Rubredoxin_C"/>
</dbReference>
<proteinExistence type="inferred from homology"/>
<sequence length="411" mass="43578">MTEKLLIIGNGMASVRLCEELAAHAPGRFETSVVGAEPRPGYNRVLLSALLAGDIGRDAIALRDEAWYGAQGIRLVTGQTVTGLDPAARTAHLANGTALSFDRVVLATGSSAIRLPIPGMTLPGVTTFRDFADLPALQEAARLNRRIAVIGGGLLGIEAAYGLAKGGAKVTLVHVMDRLMERQLDRRTAAFLKRAVERKGIRVLLNAQTQEVEGEDKAQALLFADGSRLPVDMVVVAVGVRPNTGLAKAADLPVGRGVLVDDGLATVVPFIHAIGECAEHRGQVYGLVEPAYEQARVLARRWGGDTKAAYEGTALSTNLKVSGIPVFSAGDFLGDGNDDILLEDRGAGLCKRLVLKDNRLIGAAMVGEAEDAVWYKELIRAGSDISAIRESLIFGRAFCETAPSRVLREAA</sequence>
<feature type="domain" description="NADH-rubredoxin oxidoreductase C-terminal" evidence="6">
    <location>
        <begin position="316"/>
        <end position="381"/>
    </location>
</feature>
<keyword evidence="4" id="KW-0274">FAD</keyword>
<dbReference type="EMBL" id="PUEJ01000002">
    <property type="protein sequence ID" value="PRH88633.1"/>
    <property type="molecule type" value="Genomic_DNA"/>
</dbReference>
<dbReference type="RefSeq" id="WP_105860983.1">
    <property type="nucleotide sequence ID" value="NZ_PUEJ01000002.1"/>
</dbReference>
<dbReference type="Gene3D" id="3.50.50.60">
    <property type="entry name" value="FAD/NAD(P)-binding domain"/>
    <property type="match status" value="2"/>
</dbReference>
<dbReference type="InterPro" id="IPR023753">
    <property type="entry name" value="FAD/NAD-binding_dom"/>
</dbReference>
<keyword evidence="8" id="KW-1185">Reference proteome</keyword>
<keyword evidence="3" id="KW-0285">Flavoprotein</keyword>
<dbReference type="SUPFAM" id="SSF51905">
    <property type="entry name" value="FAD/NAD(P)-binding domain"/>
    <property type="match status" value="2"/>
</dbReference>
<comment type="cofactor">
    <cofactor evidence="1">
        <name>FAD</name>
        <dbReference type="ChEBI" id="CHEBI:57692"/>
    </cofactor>
</comment>
<evidence type="ECO:0000256" key="1">
    <source>
        <dbReference type="ARBA" id="ARBA00001974"/>
    </source>
</evidence>
<dbReference type="OrthoDB" id="9768666at2"/>
<reference evidence="7 8" key="1">
    <citation type="submission" date="2018-02" db="EMBL/GenBank/DDBJ databases">
        <title>Whole genome sequencing of endophytic bacterium.</title>
        <authorList>
            <person name="Eedara R."/>
            <person name="Podile A.R."/>
        </authorList>
    </citation>
    <scope>NUCLEOTIDE SEQUENCE [LARGE SCALE GENOMIC DNA]</scope>
    <source>
        <strain evidence="7 8">RP1T</strain>
    </source>
</reference>
<dbReference type="GO" id="GO:0016491">
    <property type="term" value="F:oxidoreductase activity"/>
    <property type="evidence" value="ECO:0007669"/>
    <property type="project" value="InterPro"/>
</dbReference>
<dbReference type="PRINTS" id="PR00411">
    <property type="entry name" value="PNDRDTASEI"/>
</dbReference>
<dbReference type="Proteomes" id="UP000237682">
    <property type="component" value="Unassembled WGS sequence"/>
</dbReference>
<dbReference type="PANTHER" id="PTHR43429">
    <property type="entry name" value="PYRIDINE NUCLEOTIDE-DISULFIDE OXIDOREDUCTASE DOMAIN-CONTAINING"/>
    <property type="match status" value="1"/>
</dbReference>
<protein>
    <submittedName>
        <fullName evidence="7">Assimilatory nitrite reductase large subunit</fullName>
    </submittedName>
</protein>
<evidence type="ECO:0000259" key="5">
    <source>
        <dbReference type="Pfam" id="PF07992"/>
    </source>
</evidence>
<evidence type="ECO:0000259" key="6">
    <source>
        <dbReference type="Pfam" id="PF18267"/>
    </source>
</evidence>
<dbReference type="InterPro" id="IPR036188">
    <property type="entry name" value="FAD/NAD-bd_sf"/>
</dbReference>
<name>A0A2S9QH10_9HYPH</name>
<evidence type="ECO:0000256" key="4">
    <source>
        <dbReference type="ARBA" id="ARBA00022827"/>
    </source>
</evidence>
<dbReference type="InterPro" id="IPR016156">
    <property type="entry name" value="FAD/NAD-linked_Rdtase_dimer_sf"/>
</dbReference>
<dbReference type="Pfam" id="PF18267">
    <property type="entry name" value="Rubredoxin_C"/>
    <property type="match status" value="1"/>
</dbReference>
<dbReference type="Gene3D" id="3.30.390.30">
    <property type="match status" value="1"/>
</dbReference>
<comment type="similarity">
    <text evidence="2">Belongs to the FAD-dependent oxidoreductase family.</text>
</comment>
<dbReference type="PRINTS" id="PR00368">
    <property type="entry name" value="FADPNR"/>
</dbReference>
<dbReference type="Pfam" id="PF07992">
    <property type="entry name" value="Pyr_redox_2"/>
    <property type="match status" value="1"/>
</dbReference>
<evidence type="ECO:0000256" key="2">
    <source>
        <dbReference type="ARBA" id="ARBA00006442"/>
    </source>
</evidence>
<evidence type="ECO:0000313" key="7">
    <source>
        <dbReference type="EMBL" id="PRH88633.1"/>
    </source>
</evidence>
<dbReference type="PANTHER" id="PTHR43429:SF3">
    <property type="entry name" value="NITRITE REDUCTASE [NAD(P)H]"/>
    <property type="match status" value="1"/>
</dbReference>
<organism evidence="7 8">
    <name type="scientific">Labrys okinawensis</name>
    <dbReference type="NCBI Taxonomy" id="346911"/>
    <lineage>
        <taxon>Bacteria</taxon>
        <taxon>Pseudomonadati</taxon>
        <taxon>Pseudomonadota</taxon>
        <taxon>Alphaproteobacteria</taxon>
        <taxon>Hyphomicrobiales</taxon>
        <taxon>Xanthobacteraceae</taxon>
        <taxon>Labrys</taxon>
    </lineage>
</organism>
<dbReference type="InterPro" id="IPR050260">
    <property type="entry name" value="FAD-bd_OxRdtase"/>
</dbReference>
<evidence type="ECO:0000313" key="8">
    <source>
        <dbReference type="Proteomes" id="UP000237682"/>
    </source>
</evidence>
<accession>A0A2S9QH10</accession>
<evidence type="ECO:0000256" key="3">
    <source>
        <dbReference type="ARBA" id="ARBA00022630"/>
    </source>
</evidence>
<dbReference type="AlphaFoldDB" id="A0A2S9QH10"/>
<gene>
    <name evidence="7" type="ORF">C5L14_05215</name>
</gene>
<feature type="domain" description="FAD/NAD(P)-binding" evidence="5">
    <location>
        <begin position="4"/>
        <end position="295"/>
    </location>
</feature>